<dbReference type="Gene3D" id="3.30.420.10">
    <property type="entry name" value="Ribonuclease H-like superfamily/Ribonuclease H"/>
    <property type="match status" value="1"/>
</dbReference>
<reference evidence="2" key="1">
    <citation type="submission" date="2016-07" db="EMBL/GenBank/DDBJ databases">
        <title>De novo transcriptome assembly of four accessions of the metal hyperaccumulator plant Noccaea caerulescens.</title>
        <authorList>
            <person name="Blande D."/>
            <person name="Halimaa P."/>
            <person name="Tervahauta A.I."/>
            <person name="Aarts M.G."/>
            <person name="Karenlampi S.O."/>
        </authorList>
    </citation>
    <scope>NUCLEOTIDE SEQUENCE</scope>
</reference>
<dbReference type="GO" id="GO:0003676">
    <property type="term" value="F:nucleic acid binding"/>
    <property type="evidence" value="ECO:0007669"/>
    <property type="project" value="InterPro"/>
</dbReference>
<evidence type="ECO:0000313" key="2">
    <source>
        <dbReference type="EMBL" id="JAU29314.1"/>
    </source>
</evidence>
<dbReference type="Pfam" id="PF13456">
    <property type="entry name" value="RVT_3"/>
    <property type="match status" value="1"/>
</dbReference>
<dbReference type="InterPro" id="IPR036397">
    <property type="entry name" value="RNaseH_sf"/>
</dbReference>
<protein>
    <recommendedName>
        <fullName evidence="1">RNase H type-1 domain-containing protein</fullName>
    </recommendedName>
</protein>
<proteinExistence type="predicted"/>
<dbReference type="AlphaFoldDB" id="A0A1J3EB08"/>
<accession>A0A1J3EB08</accession>
<name>A0A1J3EB08_NOCCA</name>
<dbReference type="EMBL" id="GEVK01023518">
    <property type="protein sequence ID" value="JAU29314.1"/>
    <property type="molecule type" value="Transcribed_RNA"/>
</dbReference>
<dbReference type="GO" id="GO:0004523">
    <property type="term" value="F:RNA-DNA hybrid ribonuclease activity"/>
    <property type="evidence" value="ECO:0007669"/>
    <property type="project" value="InterPro"/>
</dbReference>
<evidence type="ECO:0000259" key="1">
    <source>
        <dbReference type="Pfam" id="PF13456"/>
    </source>
</evidence>
<organism evidence="2">
    <name type="scientific">Noccaea caerulescens</name>
    <name type="common">Alpine penny-cress</name>
    <name type="synonym">Thlaspi caerulescens</name>
    <dbReference type="NCBI Taxonomy" id="107243"/>
    <lineage>
        <taxon>Eukaryota</taxon>
        <taxon>Viridiplantae</taxon>
        <taxon>Streptophyta</taxon>
        <taxon>Embryophyta</taxon>
        <taxon>Tracheophyta</taxon>
        <taxon>Spermatophyta</taxon>
        <taxon>Magnoliopsida</taxon>
        <taxon>eudicotyledons</taxon>
        <taxon>Gunneridae</taxon>
        <taxon>Pentapetalae</taxon>
        <taxon>rosids</taxon>
        <taxon>malvids</taxon>
        <taxon>Brassicales</taxon>
        <taxon>Brassicaceae</taxon>
        <taxon>Coluteocarpeae</taxon>
        <taxon>Noccaea</taxon>
    </lineage>
</organism>
<sequence>MQESDAAWNKDLHVAGLAWIFSRQADSYNLSQNQTLDFVNSPLMAEGLAIRAALEHALNLDFRRIFFESDSMQLGTATAEGSSFSNLHGGEDGLE</sequence>
<gene>
    <name evidence="2" type="ORF">LC_TR1241_c10_g1_i1_g.3718</name>
</gene>
<feature type="domain" description="RNase H type-1" evidence="1">
    <location>
        <begin position="4"/>
        <end position="77"/>
    </location>
</feature>
<dbReference type="InterPro" id="IPR002156">
    <property type="entry name" value="RNaseH_domain"/>
</dbReference>